<dbReference type="Pfam" id="PF00665">
    <property type="entry name" value="rve"/>
    <property type="match status" value="1"/>
</dbReference>
<dbReference type="GO" id="GO:0003676">
    <property type="term" value="F:nucleic acid binding"/>
    <property type="evidence" value="ECO:0007669"/>
    <property type="project" value="InterPro"/>
</dbReference>
<dbReference type="Pfam" id="PF01527">
    <property type="entry name" value="HTH_Tnp_1"/>
    <property type="match status" value="1"/>
</dbReference>
<dbReference type="Proteomes" id="UP000198949">
    <property type="component" value="Unassembled WGS sequence"/>
</dbReference>
<evidence type="ECO:0000259" key="3">
    <source>
        <dbReference type="PROSITE" id="PS50994"/>
    </source>
</evidence>
<dbReference type="PROSITE" id="PS50994">
    <property type="entry name" value="INTEGRASE"/>
    <property type="match status" value="1"/>
</dbReference>
<accession>A0A1G6VLM7</accession>
<evidence type="ECO:0000313" key="4">
    <source>
        <dbReference type="EMBL" id="SDD54540.1"/>
    </source>
</evidence>
<evidence type="ECO:0000256" key="2">
    <source>
        <dbReference type="SAM" id="MobiDB-lite"/>
    </source>
</evidence>
<keyword evidence="5" id="KW-1185">Reference proteome</keyword>
<dbReference type="Pfam" id="PF13276">
    <property type="entry name" value="HTH_21"/>
    <property type="match status" value="1"/>
</dbReference>
<dbReference type="Pfam" id="PF13333">
    <property type="entry name" value="rve_2"/>
    <property type="match status" value="1"/>
</dbReference>
<dbReference type="InterPro" id="IPR002514">
    <property type="entry name" value="Transposase_8"/>
</dbReference>
<feature type="region of interest" description="Disordered" evidence="2">
    <location>
        <begin position="103"/>
        <end position="128"/>
    </location>
</feature>
<name>A0A1G6VLM7_9ACTN</name>
<dbReference type="AlphaFoldDB" id="A0A1G6VLM7"/>
<dbReference type="PANTHER" id="PTHR46889:SF4">
    <property type="entry name" value="TRANSPOSASE INSO FOR INSERTION SEQUENCE ELEMENT IS911B-RELATED"/>
    <property type="match status" value="1"/>
</dbReference>
<dbReference type="InterPro" id="IPR025948">
    <property type="entry name" value="HTH-like_dom"/>
</dbReference>
<gene>
    <name evidence="4" type="ORF">SAMN05216270_10516</name>
</gene>
<evidence type="ECO:0000313" key="5">
    <source>
        <dbReference type="Proteomes" id="UP000198949"/>
    </source>
</evidence>
<dbReference type="EMBL" id="FNAD01000005">
    <property type="protein sequence ID" value="SDD54540.1"/>
    <property type="molecule type" value="Genomic_DNA"/>
</dbReference>
<dbReference type="InterPro" id="IPR036397">
    <property type="entry name" value="RNaseH_sf"/>
</dbReference>
<proteinExistence type="predicted"/>
<dbReference type="PANTHER" id="PTHR46889">
    <property type="entry name" value="TRANSPOSASE INSF FOR INSERTION SEQUENCE IS3B-RELATED"/>
    <property type="match status" value="1"/>
</dbReference>
<reference evidence="5" key="1">
    <citation type="submission" date="2016-10" db="EMBL/GenBank/DDBJ databases">
        <authorList>
            <person name="Varghese N."/>
            <person name="Submissions S."/>
        </authorList>
    </citation>
    <scope>NUCLEOTIDE SEQUENCE [LARGE SCALE GENOMIC DNA]</scope>
    <source>
        <strain evidence="5">CGMCC 4.3516</strain>
    </source>
</reference>
<dbReference type="Gene3D" id="3.30.420.10">
    <property type="entry name" value="Ribonuclease H-like superfamily/Ribonuclease H"/>
    <property type="match status" value="1"/>
</dbReference>
<dbReference type="InterPro" id="IPR048020">
    <property type="entry name" value="Transpos_IS3"/>
</dbReference>
<protein>
    <submittedName>
        <fullName evidence="4">Transposase InsO and inactivated derivatives</fullName>
    </submittedName>
</protein>
<feature type="domain" description="Integrase catalytic" evidence="3">
    <location>
        <begin position="126"/>
        <end position="290"/>
    </location>
</feature>
<dbReference type="STRING" id="58114.SAMN05216270_10516"/>
<sequence length="296" mass="32956">MSRFQFVDEYRHEFTVKRLCETLGVSRQGYYQWRDRAPARAAKAASDKAATARIKAAHLASKGTYGSPRITVDLREAGEQVNRKRVARLMRVAGIEGVRLMRRRPAPPPEDADAAAVPDRLGRDFTSPEPNTRYVGDITYLPIADGSFLYLATVIDLFSRRLTGWAIADHMRTGLVEQALRRAHFIRGGLAGSLMHTDRGSQYVSAQFAKCCKELGVLQSRARVGSSADNALAEAFNATLKREVLQGRRTFANALEARFQVEAWITNYNTVRRHSSLGQISPIDYEQQQASLALAA</sequence>
<dbReference type="SUPFAM" id="SSF53098">
    <property type="entry name" value="Ribonuclease H-like"/>
    <property type="match status" value="1"/>
</dbReference>
<dbReference type="InterPro" id="IPR001584">
    <property type="entry name" value="Integrase_cat-core"/>
</dbReference>
<organism evidence="4 5">
    <name type="scientific">Glycomyces harbinensis</name>
    <dbReference type="NCBI Taxonomy" id="58114"/>
    <lineage>
        <taxon>Bacteria</taxon>
        <taxon>Bacillati</taxon>
        <taxon>Actinomycetota</taxon>
        <taxon>Actinomycetes</taxon>
        <taxon>Glycomycetales</taxon>
        <taxon>Glycomycetaceae</taxon>
        <taxon>Glycomyces</taxon>
    </lineage>
</organism>
<comment type="function">
    <text evidence="1">Involved in the transposition of the insertion sequence.</text>
</comment>
<dbReference type="NCBIfam" id="NF033516">
    <property type="entry name" value="transpos_IS3"/>
    <property type="match status" value="1"/>
</dbReference>
<dbReference type="InterPro" id="IPR050900">
    <property type="entry name" value="Transposase_IS3/IS150/IS904"/>
</dbReference>
<dbReference type="InterPro" id="IPR012337">
    <property type="entry name" value="RNaseH-like_sf"/>
</dbReference>
<dbReference type="GO" id="GO:0015074">
    <property type="term" value="P:DNA integration"/>
    <property type="evidence" value="ECO:0007669"/>
    <property type="project" value="InterPro"/>
</dbReference>
<evidence type="ECO:0000256" key="1">
    <source>
        <dbReference type="ARBA" id="ARBA00002286"/>
    </source>
</evidence>